<dbReference type="GO" id="GO:0005737">
    <property type="term" value="C:cytoplasm"/>
    <property type="evidence" value="ECO:0007669"/>
    <property type="project" value="TreeGrafter"/>
</dbReference>
<gene>
    <name evidence="2" type="ORF">GDO86_008431</name>
</gene>
<name>A0A8T2J1Z6_9PIPI</name>
<dbReference type="Proteomes" id="UP000812440">
    <property type="component" value="Chromosome 4"/>
</dbReference>
<dbReference type="Gene3D" id="3.40.50.720">
    <property type="entry name" value="NAD(P)-binding Rossmann-like Domain"/>
    <property type="match status" value="1"/>
</dbReference>
<evidence type="ECO:0008006" key="4">
    <source>
        <dbReference type="Google" id="ProtNLM"/>
    </source>
</evidence>
<proteinExistence type="inferred from homology"/>
<dbReference type="GO" id="GO:0016491">
    <property type="term" value="F:oxidoreductase activity"/>
    <property type="evidence" value="ECO:0007669"/>
    <property type="project" value="TreeGrafter"/>
</dbReference>
<comment type="caution">
    <text evidence="2">The sequence shown here is derived from an EMBL/GenBank/DDBJ whole genome shotgun (WGS) entry which is preliminary data.</text>
</comment>
<comment type="similarity">
    <text evidence="1">Belongs to the short-chain dehydrogenases/reductases (SDR) family.</text>
</comment>
<dbReference type="EMBL" id="JAACNH010000007">
    <property type="protein sequence ID" value="KAG8437717.1"/>
    <property type="molecule type" value="Genomic_DNA"/>
</dbReference>
<dbReference type="PRINTS" id="PR00080">
    <property type="entry name" value="SDRFAMILY"/>
</dbReference>
<dbReference type="SUPFAM" id="SSF51735">
    <property type="entry name" value="NAD(P)-binding Rossmann-fold domains"/>
    <property type="match status" value="1"/>
</dbReference>
<dbReference type="InterPro" id="IPR051468">
    <property type="entry name" value="Fungal_SecMetab_SDRs"/>
</dbReference>
<dbReference type="CDD" id="cd05325">
    <property type="entry name" value="carb_red_sniffer_like_SDR_c"/>
    <property type="match status" value="1"/>
</dbReference>
<organism evidence="2 3">
    <name type="scientific">Hymenochirus boettgeri</name>
    <name type="common">Congo dwarf clawed frog</name>
    <dbReference type="NCBI Taxonomy" id="247094"/>
    <lineage>
        <taxon>Eukaryota</taxon>
        <taxon>Metazoa</taxon>
        <taxon>Chordata</taxon>
        <taxon>Craniata</taxon>
        <taxon>Vertebrata</taxon>
        <taxon>Euteleostomi</taxon>
        <taxon>Amphibia</taxon>
        <taxon>Batrachia</taxon>
        <taxon>Anura</taxon>
        <taxon>Pipoidea</taxon>
        <taxon>Pipidae</taxon>
        <taxon>Pipinae</taxon>
        <taxon>Hymenochirus</taxon>
    </lineage>
</organism>
<dbReference type="OrthoDB" id="7289984at2759"/>
<dbReference type="InterPro" id="IPR036291">
    <property type="entry name" value="NAD(P)-bd_dom_sf"/>
</dbReference>
<dbReference type="InterPro" id="IPR002347">
    <property type="entry name" value="SDR_fam"/>
</dbReference>
<evidence type="ECO:0000313" key="3">
    <source>
        <dbReference type="Proteomes" id="UP000812440"/>
    </source>
</evidence>
<accession>A0A8T2J1Z6</accession>
<evidence type="ECO:0000313" key="2">
    <source>
        <dbReference type="EMBL" id="KAG8437717.1"/>
    </source>
</evidence>
<sequence>MTELKLRTLLITGSNRGIGFEFVQKFVNMQNPPQKIFATCRDPDAQQSQELKKLSEKHPNVTVIQLDTTDPVSVKASVAEVEKHLNGQGLDLLINNAGILTQNTLETQTPKDMMHVYNVNVVGPMLVTQAYYPLLKRSGIDSSGKSSIVTISSVLGSIQDLSSLLTRLPVISYRCSKAALNMLSRCHAECYKQDGIISIALHPGWVQTDMGGDEAPLSKETSVGGMMKIITSLNEKHSGTFVDWEGKTIPW</sequence>
<dbReference type="PRINTS" id="PR00081">
    <property type="entry name" value="GDHRDH"/>
</dbReference>
<dbReference type="PANTHER" id="PTHR43544">
    <property type="entry name" value="SHORT-CHAIN DEHYDROGENASE/REDUCTASE"/>
    <property type="match status" value="1"/>
</dbReference>
<keyword evidence="3" id="KW-1185">Reference proteome</keyword>
<reference evidence="2" key="1">
    <citation type="thesis" date="2020" institute="ProQuest LLC" country="789 East Eisenhower Parkway, Ann Arbor, MI, USA">
        <title>Comparative Genomics and Chromosome Evolution.</title>
        <authorList>
            <person name="Mudd A.B."/>
        </authorList>
    </citation>
    <scope>NUCLEOTIDE SEQUENCE</scope>
    <source>
        <strain evidence="2">Female2</strain>
        <tissue evidence="2">Blood</tissue>
    </source>
</reference>
<dbReference type="AlphaFoldDB" id="A0A8T2J1Z6"/>
<evidence type="ECO:0000256" key="1">
    <source>
        <dbReference type="RuleBase" id="RU000363"/>
    </source>
</evidence>
<protein>
    <recommendedName>
        <fullName evidence="4">C-factor</fullName>
    </recommendedName>
</protein>
<dbReference type="PANTHER" id="PTHR43544:SF33">
    <property type="entry name" value="C-FACTOR"/>
    <property type="match status" value="1"/>
</dbReference>
<dbReference type="Pfam" id="PF00106">
    <property type="entry name" value="adh_short"/>
    <property type="match status" value="1"/>
</dbReference>